<dbReference type="EMBL" id="CADCVP010000021">
    <property type="protein sequence ID" value="CAA9472139.1"/>
    <property type="molecule type" value="Genomic_DNA"/>
</dbReference>
<reference evidence="2" key="1">
    <citation type="submission" date="2020-02" db="EMBL/GenBank/DDBJ databases">
        <authorList>
            <person name="Meier V. D."/>
        </authorList>
    </citation>
    <scope>NUCLEOTIDE SEQUENCE</scope>
    <source>
        <strain evidence="2">AVDCRST_MAG69</strain>
    </source>
</reference>
<sequence length="143" mass="14787">MGRARLLRAVTAVGAVLLLFLVLVARQGTVVARGNLHPAFADYEVERVRVAGVELYVDRSAHAGDALTAIALLAAAAVLLVAARRLSGTTRTAFAWAGAGAAFLAADDLLAAHETLGHNLGFLAALPLIDHPDDLIVGLYGLA</sequence>
<keyword evidence="1" id="KW-1133">Transmembrane helix</keyword>
<keyword evidence="1" id="KW-0812">Transmembrane</keyword>
<evidence type="ECO:0000256" key="1">
    <source>
        <dbReference type="SAM" id="Phobius"/>
    </source>
</evidence>
<protein>
    <submittedName>
        <fullName evidence="2">Uncharacterized protein</fullName>
    </submittedName>
</protein>
<organism evidence="2">
    <name type="scientific">uncultured Solirubrobacteraceae bacterium</name>
    <dbReference type="NCBI Taxonomy" id="1162706"/>
    <lineage>
        <taxon>Bacteria</taxon>
        <taxon>Bacillati</taxon>
        <taxon>Actinomycetota</taxon>
        <taxon>Thermoleophilia</taxon>
        <taxon>Solirubrobacterales</taxon>
        <taxon>Solirubrobacteraceae</taxon>
        <taxon>environmental samples</taxon>
    </lineage>
</organism>
<accession>A0A6J4RGL0</accession>
<gene>
    <name evidence="2" type="ORF">AVDCRST_MAG69-167</name>
</gene>
<keyword evidence="1" id="KW-0472">Membrane</keyword>
<feature type="transmembrane region" description="Helical" evidence="1">
    <location>
        <begin position="66"/>
        <end position="83"/>
    </location>
</feature>
<dbReference type="AlphaFoldDB" id="A0A6J4RGL0"/>
<name>A0A6J4RGL0_9ACTN</name>
<proteinExistence type="predicted"/>
<feature type="non-terminal residue" evidence="2">
    <location>
        <position position="143"/>
    </location>
</feature>
<evidence type="ECO:0000313" key="2">
    <source>
        <dbReference type="EMBL" id="CAA9472139.1"/>
    </source>
</evidence>